<dbReference type="Proteomes" id="UP001163823">
    <property type="component" value="Chromosome 9"/>
</dbReference>
<evidence type="ECO:0000256" key="1">
    <source>
        <dbReference type="SAM" id="MobiDB-lite"/>
    </source>
</evidence>
<proteinExistence type="predicted"/>
<dbReference type="KEGG" id="qsa:O6P43_021848"/>
<feature type="region of interest" description="Disordered" evidence="1">
    <location>
        <begin position="1"/>
        <end position="80"/>
    </location>
</feature>
<evidence type="ECO:0000313" key="3">
    <source>
        <dbReference type="Proteomes" id="UP001163823"/>
    </source>
</evidence>
<accession>A0AAD7LBU6</accession>
<dbReference type="EMBL" id="JARAOO010000009">
    <property type="protein sequence ID" value="KAJ7955219.1"/>
    <property type="molecule type" value="Genomic_DNA"/>
</dbReference>
<comment type="caution">
    <text evidence="2">The sequence shown here is derived from an EMBL/GenBank/DDBJ whole genome shotgun (WGS) entry which is preliminary data.</text>
</comment>
<dbReference type="AlphaFoldDB" id="A0AAD7LBU6"/>
<reference evidence="2" key="1">
    <citation type="journal article" date="2023" name="Science">
        <title>Elucidation of the pathway for biosynthesis of saponin adjuvants from the soapbark tree.</title>
        <authorList>
            <person name="Reed J."/>
            <person name="Orme A."/>
            <person name="El-Demerdash A."/>
            <person name="Owen C."/>
            <person name="Martin L.B.B."/>
            <person name="Misra R.C."/>
            <person name="Kikuchi S."/>
            <person name="Rejzek M."/>
            <person name="Martin A.C."/>
            <person name="Harkess A."/>
            <person name="Leebens-Mack J."/>
            <person name="Louveau T."/>
            <person name="Stephenson M.J."/>
            <person name="Osbourn A."/>
        </authorList>
    </citation>
    <scope>NUCLEOTIDE SEQUENCE</scope>
    <source>
        <strain evidence="2">S10</strain>
    </source>
</reference>
<organism evidence="2 3">
    <name type="scientific">Quillaja saponaria</name>
    <name type="common">Soap bark tree</name>
    <dbReference type="NCBI Taxonomy" id="32244"/>
    <lineage>
        <taxon>Eukaryota</taxon>
        <taxon>Viridiplantae</taxon>
        <taxon>Streptophyta</taxon>
        <taxon>Embryophyta</taxon>
        <taxon>Tracheophyta</taxon>
        <taxon>Spermatophyta</taxon>
        <taxon>Magnoliopsida</taxon>
        <taxon>eudicotyledons</taxon>
        <taxon>Gunneridae</taxon>
        <taxon>Pentapetalae</taxon>
        <taxon>rosids</taxon>
        <taxon>fabids</taxon>
        <taxon>Fabales</taxon>
        <taxon>Quillajaceae</taxon>
        <taxon>Quillaja</taxon>
    </lineage>
</organism>
<gene>
    <name evidence="2" type="ORF">O6P43_021848</name>
</gene>
<keyword evidence="3" id="KW-1185">Reference proteome</keyword>
<evidence type="ECO:0000313" key="2">
    <source>
        <dbReference type="EMBL" id="KAJ7955219.1"/>
    </source>
</evidence>
<feature type="compositionally biased region" description="Pro residues" evidence="1">
    <location>
        <begin position="1"/>
        <end position="17"/>
    </location>
</feature>
<feature type="compositionally biased region" description="Polar residues" evidence="1">
    <location>
        <begin position="55"/>
        <end position="66"/>
    </location>
</feature>
<sequence>MPSPATPSSPPANPPAPGRHRRITHGPQDIKGLTNQTGFVTGNGNGAINFGTLDLTDNNMPSQPESAPTPTTPPENITHGRDYQRVSLGDQNIKGLSYQTGFVTRRGKGAINFSSLDLTGRNRVRNYGSTGTRIN</sequence>
<protein>
    <submittedName>
        <fullName evidence="2">Uncharacterized protein</fullName>
    </submittedName>
</protein>
<feature type="compositionally biased region" description="Polar residues" evidence="1">
    <location>
        <begin position="33"/>
        <end position="42"/>
    </location>
</feature>
<name>A0AAD7LBU6_QUISA</name>